<feature type="non-terminal residue" evidence="10">
    <location>
        <position position="1"/>
    </location>
</feature>
<dbReference type="GO" id="GO:0016020">
    <property type="term" value="C:membrane"/>
    <property type="evidence" value="ECO:0007669"/>
    <property type="project" value="UniProtKB-SubCell"/>
</dbReference>
<feature type="transmembrane region" description="Helical" evidence="7">
    <location>
        <begin position="271"/>
        <end position="290"/>
    </location>
</feature>
<proteinExistence type="evidence at transcript level"/>
<evidence type="ECO:0000256" key="7">
    <source>
        <dbReference type="SAM" id="Phobius"/>
    </source>
</evidence>
<dbReference type="Pfam" id="PF01825">
    <property type="entry name" value="GPS"/>
    <property type="match status" value="1"/>
</dbReference>
<dbReference type="GO" id="GO:0004930">
    <property type="term" value="F:G protein-coupled receptor activity"/>
    <property type="evidence" value="ECO:0007669"/>
    <property type="project" value="InterPro"/>
</dbReference>
<evidence type="ECO:0000313" key="10">
    <source>
        <dbReference type="EMBL" id="AAP78684.1"/>
    </source>
</evidence>
<evidence type="ECO:0000259" key="9">
    <source>
        <dbReference type="PROSITE" id="PS50261"/>
    </source>
</evidence>
<feature type="transmembrane region" description="Helical" evidence="7">
    <location>
        <begin position="376"/>
        <end position="398"/>
    </location>
</feature>
<feature type="transmembrane region" description="Helical" evidence="7">
    <location>
        <begin position="231"/>
        <end position="251"/>
    </location>
</feature>
<organism evidence="10">
    <name type="scientific">Monosiga brevicollis</name>
    <name type="common">Choanoflagellate</name>
    <dbReference type="NCBI Taxonomy" id="81824"/>
    <lineage>
        <taxon>Eukaryota</taxon>
        <taxon>Choanoflagellata</taxon>
        <taxon>Craspedida</taxon>
        <taxon>Salpingoecidae</taxon>
        <taxon>Monosiga</taxon>
    </lineage>
</organism>
<dbReference type="SUPFAM" id="SSF81321">
    <property type="entry name" value="Family A G protein-coupled receptor-like"/>
    <property type="match status" value="1"/>
</dbReference>
<dbReference type="PANTHER" id="PTHR12011:SF347">
    <property type="entry name" value="FI21270P1-RELATED"/>
    <property type="match status" value="1"/>
</dbReference>
<keyword evidence="5" id="KW-1015">Disulfide bond</keyword>
<feature type="transmembrane region" description="Helical" evidence="7">
    <location>
        <begin position="343"/>
        <end position="370"/>
    </location>
</feature>
<dbReference type="GO" id="GO:0007166">
    <property type="term" value="P:cell surface receptor signaling pathway"/>
    <property type="evidence" value="ECO:0007669"/>
    <property type="project" value="InterPro"/>
</dbReference>
<dbReference type="PANTHER" id="PTHR12011">
    <property type="entry name" value="ADHESION G-PROTEIN COUPLED RECEPTOR"/>
    <property type="match status" value="1"/>
</dbReference>
<dbReference type="Pfam" id="PF00002">
    <property type="entry name" value="7tm_2"/>
    <property type="match status" value="1"/>
</dbReference>
<evidence type="ECO:0000256" key="4">
    <source>
        <dbReference type="ARBA" id="ARBA00023136"/>
    </source>
</evidence>
<dbReference type="InterPro" id="IPR017981">
    <property type="entry name" value="GPCR_2-like_7TM"/>
</dbReference>
<dbReference type="PROSITE" id="PS50261">
    <property type="entry name" value="G_PROTEIN_RECEP_F2_4"/>
    <property type="match status" value="1"/>
</dbReference>
<feature type="domain" description="G-protein coupled receptors family 2 profile 2" evidence="9">
    <location>
        <begin position="156"/>
        <end position="400"/>
    </location>
</feature>
<feature type="region of interest" description="Disordered" evidence="6">
    <location>
        <begin position="441"/>
        <end position="460"/>
    </location>
</feature>
<evidence type="ECO:0000259" key="8">
    <source>
        <dbReference type="PROSITE" id="PS50221"/>
    </source>
</evidence>
<evidence type="ECO:0000256" key="3">
    <source>
        <dbReference type="ARBA" id="ARBA00022989"/>
    </source>
</evidence>
<dbReference type="AlphaFoldDB" id="Q7YZH6"/>
<dbReference type="PRINTS" id="PR00249">
    <property type="entry name" value="GPCRSECRETIN"/>
</dbReference>
<dbReference type="Gene3D" id="1.20.1070.10">
    <property type="entry name" value="Rhodopsin 7-helix transmembrane proteins"/>
    <property type="match status" value="1"/>
</dbReference>
<dbReference type="PROSITE" id="PS50221">
    <property type="entry name" value="GAIN_B"/>
    <property type="match status" value="1"/>
</dbReference>
<reference evidence="10" key="1">
    <citation type="journal article" date="2003" name="Science">
        <title>Evolution of key cell signaling and adhesion protein families predates animal origins.</title>
        <authorList>
            <person name="King N."/>
            <person name="Hittinger C.T."/>
            <person name="Carroll S.B."/>
        </authorList>
    </citation>
    <scope>NUCLEOTIDE SEQUENCE</scope>
    <source>
        <strain evidence="10">ATCC 50154</strain>
    </source>
</reference>
<dbReference type="InterPro" id="IPR000832">
    <property type="entry name" value="GPCR_2_secretin-like"/>
</dbReference>
<dbReference type="InterPro" id="IPR046338">
    <property type="entry name" value="GAIN_dom_sf"/>
</dbReference>
<accession>Q7YZH6</accession>
<dbReference type="EMBL" id="AY245776">
    <property type="protein sequence ID" value="AAP78684.1"/>
    <property type="molecule type" value="mRNA"/>
</dbReference>
<sequence>ASSMQAMQLKGDFFDLFADELDGTVSVMLFGTSSFFHANATVFGDNVISVSVGGNAINLSDYGTDVFEYMQDISTLDADQSLICTYWNFTMGSWAQDGCRAETVNATHTRCICRHLTNFASIVTLESGGGAGNGDGGENGTNPNGGTLSSTDAYTLGVISYIGVSLSTAACIVMLVALATGWTRLRVYQKLIAPLSVFLVVTQLLFITAAGSDTLVEATGVSDSCRVVAALLHYMVLATFALFCCEASELYFNFVRVFGAGETQRFRVQTYVAVVLLLPLIIVLIGVLGYEDDYGTTEYCWLRNESTAAYLLWVPMGVMLLINLTIMVRVLRNISQHAATSEVNVKLLALGFLSFSALLGVGWVCGLLAAALDSVALQYLFAIFSTFQGVAIFVFYFLRDRGFRRYVSIVWCDARLRRKLPNHHVGFSDVLTISSAATDSSQVRSSTAENGMPSRAKHGPPLGSPVLIRQQSVLNSLSTLSPSSHETEF</sequence>
<keyword evidence="2 7" id="KW-0812">Transmembrane</keyword>
<dbReference type="InterPro" id="IPR000203">
    <property type="entry name" value="GPS"/>
</dbReference>
<dbReference type="InterPro" id="IPR057244">
    <property type="entry name" value="GAIN_B"/>
</dbReference>
<protein>
    <submittedName>
        <fullName evidence="10">MB7TM1</fullName>
    </submittedName>
</protein>
<dbReference type="CDD" id="cd15040">
    <property type="entry name" value="7tmB2_Adhesion"/>
    <property type="match status" value="1"/>
</dbReference>
<evidence type="ECO:0000256" key="2">
    <source>
        <dbReference type="ARBA" id="ARBA00022692"/>
    </source>
</evidence>
<feature type="transmembrane region" description="Helical" evidence="7">
    <location>
        <begin position="191"/>
        <end position="211"/>
    </location>
</feature>
<comment type="subcellular location">
    <subcellularLocation>
        <location evidence="1">Membrane</location>
        <topology evidence="1">Multi-pass membrane protein</topology>
    </subcellularLocation>
</comment>
<keyword evidence="4 7" id="KW-0472">Membrane</keyword>
<dbReference type="Gene3D" id="2.60.220.50">
    <property type="match status" value="1"/>
</dbReference>
<evidence type="ECO:0000256" key="6">
    <source>
        <dbReference type="SAM" id="MobiDB-lite"/>
    </source>
</evidence>
<evidence type="ECO:0000256" key="5">
    <source>
        <dbReference type="ARBA" id="ARBA00023157"/>
    </source>
</evidence>
<dbReference type="SMART" id="SM00303">
    <property type="entry name" value="GPS"/>
    <property type="match status" value="1"/>
</dbReference>
<feature type="domain" description="GAIN-B" evidence="8">
    <location>
        <begin position="1"/>
        <end position="130"/>
    </location>
</feature>
<evidence type="ECO:0000256" key="1">
    <source>
        <dbReference type="ARBA" id="ARBA00004141"/>
    </source>
</evidence>
<feature type="transmembrane region" description="Helical" evidence="7">
    <location>
        <begin position="310"/>
        <end position="331"/>
    </location>
</feature>
<keyword evidence="3 7" id="KW-1133">Transmembrane helix</keyword>
<name>Q7YZH6_MONBE</name>
<feature type="transmembrane region" description="Helical" evidence="7">
    <location>
        <begin position="158"/>
        <end position="179"/>
    </location>
</feature>